<dbReference type="EMBL" id="CP076448">
    <property type="protein sequence ID" value="QXM25911.1"/>
    <property type="molecule type" value="Genomic_DNA"/>
</dbReference>
<feature type="compositionally biased region" description="Basic and acidic residues" evidence="1">
    <location>
        <begin position="471"/>
        <end position="484"/>
    </location>
</feature>
<evidence type="ECO:0000256" key="1">
    <source>
        <dbReference type="SAM" id="MobiDB-lite"/>
    </source>
</evidence>
<dbReference type="PANTHER" id="PTHR43002">
    <property type="entry name" value="GLYCOGEN DEBRANCHING ENZYME"/>
    <property type="match status" value="1"/>
</dbReference>
<dbReference type="GO" id="GO:0005980">
    <property type="term" value="P:glycogen catabolic process"/>
    <property type="evidence" value="ECO:0007669"/>
    <property type="project" value="InterPro"/>
</dbReference>
<dbReference type="KEGG" id="elio:KO353_06875"/>
<dbReference type="SMART" id="SM00642">
    <property type="entry name" value="Aamy"/>
    <property type="match status" value="1"/>
</dbReference>
<evidence type="ECO:0000313" key="3">
    <source>
        <dbReference type="EMBL" id="QXM25911.1"/>
    </source>
</evidence>
<accession>A0A975U6E7</accession>
<dbReference type="Pfam" id="PF02922">
    <property type="entry name" value="CBM_48"/>
    <property type="match status" value="1"/>
</dbReference>
<gene>
    <name evidence="3" type="primary">glgX</name>
    <name evidence="3" type="ORF">KO353_06875</name>
</gene>
<dbReference type="InterPro" id="IPR004193">
    <property type="entry name" value="Glyco_hydro_13_N"/>
</dbReference>
<dbReference type="CDD" id="cd11326">
    <property type="entry name" value="AmyAc_Glg_debranch"/>
    <property type="match status" value="1"/>
</dbReference>
<dbReference type="InterPro" id="IPR011837">
    <property type="entry name" value="Glycogen_debranch_GlgX"/>
</dbReference>
<keyword evidence="4" id="KW-1185">Reference proteome</keyword>
<dbReference type="NCBIfam" id="TIGR02100">
    <property type="entry name" value="glgX_debranch"/>
    <property type="match status" value="1"/>
</dbReference>
<dbReference type="InterPro" id="IPR006047">
    <property type="entry name" value="GH13_cat_dom"/>
</dbReference>
<dbReference type="InterPro" id="IPR044505">
    <property type="entry name" value="GlgX_Isoamylase_N_E_set"/>
</dbReference>
<protein>
    <submittedName>
        <fullName evidence="3">Glycogen debranching protein GlgX</fullName>
    </submittedName>
</protein>
<sequence>MTRLPDRLEPGAPYPLGARWDGLGVNFALFSDHATRVVLCLFDAEGRRELARLDLPERTDGVWHGYLRGAGPGLVYGFRVHGPYDPRAGHRFNPAKLLLDPYAQALVGTLKHGDALFGHRAGAGGEHIPDRRDSAPLMPKAMVVAFPEPEAPPLPRTPWRDTLIYEAHLRGLTIRHPAVPEAERGTFAALAHPAVVEHLHRIGVTAVELLPVHAFADEPFLAQKGLSNYWGYNTLAFFAPHPRYLATGSVEEARSAIRAMHAAGIEVILDVVYNHTAEGGEEGPTLSFRGIDNASYYRLVPEDRRRCINDTGTGNTLDLSHPRVIQLVMDSLRHWATVYGVDGFRFDLSTVLGREQHGFDAGAGFFDALRQDPVLATRKLIAEPWDVGPGGYQLGNHPPGFAEWNDRFRDTVRLFWRGDEGMRPAMAARLAGSADLFDRGGRRAWASVNYVTSHDGFTLRDLVSYARKHNEANGEDNRDGHNDNHSCNWGAEGETRSAPIQARRLAVARAMLATVFVAIGTPMLAMGDEAWRTQGGNNNAYCQDNETSWFDWDLAGSETGAGMTRFVARLAALRRAHPVLRSDRFLHGTLVAPGLPDIAWFDPDGTTLSPERWHDRSARAFALQLAGPDGAGAIDVLRVLMNPGNAPVTFHLPEPFAIALDTADPDAAPAPPCVEVPVAAHALVIATRKHPAP</sequence>
<dbReference type="AlphaFoldDB" id="A0A975U6E7"/>
<dbReference type="RefSeq" id="WP_218286962.1">
    <property type="nucleotide sequence ID" value="NZ_CP076448.1"/>
</dbReference>
<organism evidence="3 4">
    <name type="scientific">Elioraea tepida</name>
    <dbReference type="NCBI Taxonomy" id="2843330"/>
    <lineage>
        <taxon>Bacteria</taxon>
        <taxon>Pseudomonadati</taxon>
        <taxon>Pseudomonadota</taxon>
        <taxon>Alphaproteobacteria</taxon>
        <taxon>Acetobacterales</taxon>
        <taxon>Elioraeaceae</taxon>
        <taxon>Elioraea</taxon>
    </lineage>
</organism>
<name>A0A975U6E7_9PROT</name>
<evidence type="ECO:0000259" key="2">
    <source>
        <dbReference type="SMART" id="SM00642"/>
    </source>
</evidence>
<dbReference type="CDD" id="cd02856">
    <property type="entry name" value="E_set_GDE_Isoamylase_N"/>
    <property type="match status" value="1"/>
</dbReference>
<reference evidence="3" key="1">
    <citation type="submission" date="2021-06" db="EMBL/GenBank/DDBJ databases">
        <title>Elioraea tepida, sp. nov., a moderately thermophilic aerobic anoxygenic phototrophic bacterium isolated from an alkaline siliceous hot spring mat community in Yellowstone National Park, WY, USA.</title>
        <authorList>
            <person name="Saini M.K."/>
            <person name="Yoshida S."/>
            <person name="Sebastian A."/>
            <person name="Hirose S."/>
            <person name="Hara E."/>
            <person name="Tamaki H."/>
            <person name="Soulier N.T."/>
            <person name="Albert I."/>
            <person name="Hanada S."/>
            <person name="Bryant D.A."/>
            <person name="Tank M."/>
        </authorList>
    </citation>
    <scope>NUCLEOTIDE SEQUENCE</scope>
    <source>
        <strain evidence="3">MS-P2</strain>
    </source>
</reference>
<dbReference type="Proteomes" id="UP000694001">
    <property type="component" value="Chromosome"/>
</dbReference>
<dbReference type="GO" id="GO:0004135">
    <property type="term" value="F:amylo-alpha-1,6-glucosidase activity"/>
    <property type="evidence" value="ECO:0007669"/>
    <property type="project" value="InterPro"/>
</dbReference>
<feature type="region of interest" description="Disordered" evidence="1">
    <location>
        <begin position="471"/>
        <end position="493"/>
    </location>
</feature>
<evidence type="ECO:0000313" key="4">
    <source>
        <dbReference type="Proteomes" id="UP000694001"/>
    </source>
</evidence>
<proteinExistence type="predicted"/>
<feature type="domain" description="Glycosyl hydrolase family 13 catalytic" evidence="2">
    <location>
        <begin position="136"/>
        <end position="574"/>
    </location>
</feature>